<reference evidence="6 7" key="1">
    <citation type="submission" date="2019-01" db="EMBL/GenBank/DDBJ databases">
        <title>Sequencing of cultivated peanut Arachis hypogaea provides insights into genome evolution and oil improvement.</title>
        <authorList>
            <person name="Chen X."/>
        </authorList>
    </citation>
    <scope>NUCLEOTIDE SEQUENCE [LARGE SCALE GENOMIC DNA]</scope>
    <source>
        <strain evidence="7">cv. Fuhuasheng</strain>
        <tissue evidence="6">Leaves</tissue>
    </source>
</reference>
<dbReference type="FunFam" id="3.40.50.2000:FF:000202">
    <property type="entry name" value="Glycosyltransferase"/>
    <property type="match status" value="1"/>
</dbReference>
<sequence length="499" mass="56468">MAMEKENHELRAIFVPFLSTSHIIPLVDMARLFAMHDVDVTILTTSHNATIFQKSIDLDSARGRPIRTHCLKFPASMVGLPAGVEAFNVDTRKDMLPKIFMGLAILQPEMESLFQQLNADFIVTDMFYPWSVDAAAKLGIPRIMFHGASYLARSALHSVQHYKPYLKVDSDSEKFVLPGLPHELEMTRLQIPEWVRTPNLYTELMRTIAESEKRSYGSLFNSFYELESDYYVHYKKVMGTKSWGLGPVSLWANQDASDKAARGQTKTESQEEEEGWLKWLNTKPENSVLYVSFGSMNKFPNSQLVEIGHALEGSRNNFIWVVRKNEEEGGGSFLEEFEKRVRKSGKGYLIWGWAPQLLILENAAIGGLVTHCGWNTVVESVNAGLPMVTWPLFAEHFFNEKLVVDVLRIGVPVGAKEWRNWNEFGSEVVSREDIGKAIASLMGGREEDSEMRKRAKKLSVEAKKAIKVGGSSHNNILELIQELHSLKLSKAQPHNNAFY</sequence>
<evidence type="ECO:0000313" key="7">
    <source>
        <dbReference type="Proteomes" id="UP000289738"/>
    </source>
</evidence>
<dbReference type="FunFam" id="3.40.50.2000:FF:000071">
    <property type="entry name" value="Glycosyltransferase"/>
    <property type="match status" value="1"/>
</dbReference>
<comment type="caution">
    <text evidence="6">The sequence shown here is derived from an EMBL/GenBank/DDBJ whole genome shotgun (WGS) entry which is preliminary data.</text>
</comment>
<dbReference type="CDD" id="cd03784">
    <property type="entry name" value="GT1_Gtf-like"/>
    <property type="match status" value="1"/>
</dbReference>
<organism evidence="6 7">
    <name type="scientific">Arachis hypogaea</name>
    <name type="common">Peanut</name>
    <dbReference type="NCBI Taxonomy" id="3818"/>
    <lineage>
        <taxon>Eukaryota</taxon>
        <taxon>Viridiplantae</taxon>
        <taxon>Streptophyta</taxon>
        <taxon>Embryophyta</taxon>
        <taxon>Tracheophyta</taxon>
        <taxon>Spermatophyta</taxon>
        <taxon>Magnoliopsida</taxon>
        <taxon>eudicotyledons</taxon>
        <taxon>Gunneridae</taxon>
        <taxon>Pentapetalae</taxon>
        <taxon>rosids</taxon>
        <taxon>fabids</taxon>
        <taxon>Fabales</taxon>
        <taxon>Fabaceae</taxon>
        <taxon>Papilionoideae</taxon>
        <taxon>50 kb inversion clade</taxon>
        <taxon>dalbergioids sensu lato</taxon>
        <taxon>Dalbergieae</taxon>
        <taxon>Pterocarpus clade</taxon>
        <taxon>Arachis</taxon>
    </lineage>
</organism>
<evidence type="ECO:0000256" key="1">
    <source>
        <dbReference type="ARBA" id="ARBA00009995"/>
    </source>
</evidence>
<dbReference type="EC" id="2.4.1.-" evidence="5"/>
<dbReference type="GO" id="GO:0035251">
    <property type="term" value="F:UDP-glucosyltransferase activity"/>
    <property type="evidence" value="ECO:0007669"/>
    <property type="project" value="TreeGrafter"/>
</dbReference>
<keyword evidence="7" id="KW-1185">Reference proteome</keyword>
<dbReference type="PROSITE" id="PS00375">
    <property type="entry name" value="UDPGT"/>
    <property type="match status" value="1"/>
</dbReference>
<dbReference type="SUPFAM" id="SSF53756">
    <property type="entry name" value="UDP-Glycosyltransferase/glycogen phosphorylase"/>
    <property type="match status" value="1"/>
</dbReference>
<dbReference type="AlphaFoldDB" id="A0A444WTJ1"/>
<name>A0A444WTJ1_ARAHY</name>
<dbReference type="PANTHER" id="PTHR48047:SF182">
    <property type="entry name" value="GLYCOSYLTRANSFERASE"/>
    <property type="match status" value="1"/>
</dbReference>
<evidence type="ECO:0000256" key="5">
    <source>
        <dbReference type="RuleBase" id="RU362057"/>
    </source>
</evidence>
<evidence type="ECO:0000256" key="4">
    <source>
        <dbReference type="RuleBase" id="RU003718"/>
    </source>
</evidence>
<dbReference type="Proteomes" id="UP000289738">
    <property type="component" value="Unassembled WGS sequence"/>
</dbReference>
<dbReference type="InterPro" id="IPR035595">
    <property type="entry name" value="UDP_glycos_trans_CS"/>
</dbReference>
<comment type="similarity">
    <text evidence="1 4">Belongs to the UDP-glycosyltransferase family.</text>
</comment>
<dbReference type="Pfam" id="PF00201">
    <property type="entry name" value="UDPGT"/>
    <property type="match status" value="1"/>
</dbReference>
<proteinExistence type="inferred from homology"/>
<keyword evidence="3 4" id="KW-0808">Transferase</keyword>
<evidence type="ECO:0000256" key="3">
    <source>
        <dbReference type="ARBA" id="ARBA00022679"/>
    </source>
</evidence>
<dbReference type="PANTHER" id="PTHR48047">
    <property type="entry name" value="GLYCOSYLTRANSFERASE"/>
    <property type="match status" value="1"/>
</dbReference>
<protein>
    <recommendedName>
        <fullName evidence="5">Glycosyltransferase</fullName>
        <ecNumber evidence="5">2.4.1.-</ecNumber>
    </recommendedName>
</protein>
<evidence type="ECO:0000313" key="6">
    <source>
        <dbReference type="EMBL" id="RYQ80711.1"/>
    </source>
</evidence>
<dbReference type="SMR" id="A0A444WTJ1"/>
<accession>A0A444WTJ1</accession>
<dbReference type="Gene3D" id="3.40.50.2000">
    <property type="entry name" value="Glycogen Phosphorylase B"/>
    <property type="match status" value="2"/>
</dbReference>
<dbReference type="OrthoDB" id="5835829at2759"/>
<dbReference type="EMBL" id="SDMP01000021">
    <property type="protein sequence ID" value="RYQ80711.1"/>
    <property type="molecule type" value="Genomic_DNA"/>
</dbReference>
<evidence type="ECO:0000256" key="2">
    <source>
        <dbReference type="ARBA" id="ARBA00022676"/>
    </source>
</evidence>
<keyword evidence="2 4" id="KW-0328">Glycosyltransferase</keyword>
<dbReference type="Gramene" id="arahy.Tifrunner.gnm2.ann2.Ah05g071000.1">
    <property type="protein sequence ID" value="arahy.Tifrunner.gnm2.ann2.Ah05g071000.1-CDS-1"/>
    <property type="gene ID" value="arahy.Tifrunner.gnm2.ann2.Ah05g071000"/>
</dbReference>
<gene>
    <name evidence="6" type="ORF">Ahy_Scaffold1g106939</name>
</gene>
<dbReference type="InterPro" id="IPR002213">
    <property type="entry name" value="UDP_glucos_trans"/>
</dbReference>